<evidence type="ECO:0000313" key="11">
    <source>
        <dbReference type="Proteomes" id="UP000054324"/>
    </source>
</evidence>
<dbReference type="Gene3D" id="3.30.70.330">
    <property type="match status" value="1"/>
</dbReference>
<feature type="region of interest" description="Disordered" evidence="8">
    <location>
        <begin position="98"/>
        <end position="146"/>
    </location>
</feature>
<dbReference type="AlphaFoldDB" id="A0A074ZRI3"/>
<comment type="cofactor">
    <cofactor evidence="1">
        <name>pyridoxal 5'-phosphate</name>
        <dbReference type="ChEBI" id="CHEBI:597326"/>
    </cofactor>
</comment>
<keyword evidence="5" id="KW-0663">Pyridoxal phosphate</keyword>
<dbReference type="CTD" id="20327491"/>
<feature type="compositionally biased region" description="Basic and acidic residues" evidence="8">
    <location>
        <begin position="98"/>
        <end position="120"/>
    </location>
</feature>
<keyword evidence="4" id="KW-0808">Transferase</keyword>
<dbReference type="InterPro" id="IPR004839">
    <property type="entry name" value="Aminotransferase_I/II_large"/>
</dbReference>
<dbReference type="InterPro" id="IPR015422">
    <property type="entry name" value="PyrdxlP-dep_Trfase_small"/>
</dbReference>
<keyword evidence="7" id="KW-0479">Metal-binding</keyword>
<dbReference type="SUPFAM" id="SSF53383">
    <property type="entry name" value="PLP-dependent transferases"/>
    <property type="match status" value="1"/>
</dbReference>
<feature type="zinc finger region" description="C3H1-type" evidence="7">
    <location>
        <begin position="286"/>
        <end position="314"/>
    </location>
</feature>
<dbReference type="GO" id="GO:0097053">
    <property type="term" value="P:L-kynurenine catabolic process"/>
    <property type="evidence" value="ECO:0007669"/>
    <property type="project" value="UniProtKB-UniPathway"/>
</dbReference>
<dbReference type="UniPathway" id="UPA00334">
    <property type="reaction ID" value="UER00726"/>
</dbReference>
<evidence type="ECO:0000256" key="2">
    <source>
        <dbReference type="ARBA" id="ARBA00007441"/>
    </source>
</evidence>
<dbReference type="GO" id="GO:0030170">
    <property type="term" value="F:pyridoxal phosphate binding"/>
    <property type="evidence" value="ECO:0007669"/>
    <property type="project" value="InterPro"/>
</dbReference>
<dbReference type="OrthoDB" id="2414662at2759"/>
<evidence type="ECO:0000256" key="6">
    <source>
        <dbReference type="ARBA" id="ARBA00024016"/>
    </source>
</evidence>
<dbReference type="PANTHER" id="PTHR43807">
    <property type="entry name" value="FI04487P"/>
    <property type="match status" value="1"/>
</dbReference>
<dbReference type="Proteomes" id="UP000054324">
    <property type="component" value="Unassembled WGS sequence"/>
</dbReference>
<dbReference type="GeneID" id="20327491"/>
<dbReference type="InterPro" id="IPR015424">
    <property type="entry name" value="PyrdxlP-dep_Trfase"/>
</dbReference>
<sequence>CYGASGQDFLPPALFKDGGKSSVSACLICLLGLRKKSLSQTTGAVGDGAHFEKGARHISQCCVTLHKFTPWFTLPPRHCTSSSPNRERDEQEWLAREARAQQEWAEEQRRREETRQKEIETQDIVSVESDDTTDLPPWHHPPLPSTVPVPPVTLPTYRRGITLRYLQPYLYHQLTLPIAHHKNGAAFFAKQEHAVTGLGTLSADEESALCADYVEFYHDVRDELEARWGRVAALRTCRNRTEHLRGTVYVEFALGSGATWDAAEACAGRWFAGRQLTCMVVRLGGGWREAICGLHHRRRCPKGDSKCNFLHVFLNPGETVTDLHKALKLQLGELPPAERGRENAERRRRNTRVTINKLLQNYQVVNLGQGFPECLPPAHLLANLSALASPSVNPLLHQYTRSMGHPRLVTVLSKLYTPFLRCDPHRYATADAALQRDSFAPTREIDPMNEIIVSVGAYGSLYAAISCLINPGDEVIIMDPSFDCYTPMTVGAGGIPVHVALRPTPDARTSNDWKLDLKELESKITKKTKMIILNTPHNPLGKVFTEEELEMIADLCIRHDLVCVSDEVYEWLVFPPNKHIKIASLPGMWGRTLTIGSAGKTFSVTGWKLGWTIGPEKFIQGMQLHQQNTVYTCPTPTQEAVARSLEEETTLLSTGKSYFHEMCDVIEPKGKTMVKRLDQIGMRALQPMGGYFLVADVASWPIPKDQLEDDPALTYDVVVNNWLIKHKEDSTLEKAYKALEQ</sequence>
<keyword evidence="11" id="KW-1185">Reference proteome</keyword>
<evidence type="ECO:0000256" key="3">
    <source>
        <dbReference type="ARBA" id="ARBA00022576"/>
    </source>
</evidence>
<reference evidence="10 11" key="1">
    <citation type="submission" date="2013-11" db="EMBL/GenBank/DDBJ databases">
        <title>Opisthorchis viverrini - life in the bile duct.</title>
        <authorList>
            <person name="Young N.D."/>
            <person name="Nagarajan N."/>
            <person name="Lin S.J."/>
            <person name="Korhonen P.K."/>
            <person name="Jex A.R."/>
            <person name="Hall R.S."/>
            <person name="Safavi-Hemami H."/>
            <person name="Kaewkong W."/>
            <person name="Bertrand D."/>
            <person name="Gao S."/>
            <person name="Seet Q."/>
            <person name="Wongkham S."/>
            <person name="Teh B.T."/>
            <person name="Wongkham C."/>
            <person name="Intapan P.M."/>
            <person name="Maleewong W."/>
            <person name="Yang X."/>
            <person name="Hu M."/>
            <person name="Wang Z."/>
            <person name="Hofmann A."/>
            <person name="Sternberg P.W."/>
            <person name="Tan P."/>
            <person name="Wang J."/>
            <person name="Gasser R.B."/>
        </authorList>
    </citation>
    <scope>NUCLEOTIDE SEQUENCE [LARGE SCALE GENOMIC DNA]</scope>
</reference>
<evidence type="ECO:0000256" key="5">
    <source>
        <dbReference type="ARBA" id="ARBA00022898"/>
    </source>
</evidence>
<dbReference type="RefSeq" id="XP_009166612.1">
    <property type="nucleotide sequence ID" value="XM_009168348.1"/>
</dbReference>
<accession>A0A074ZRI3</accession>
<dbReference type="InterPro" id="IPR012677">
    <property type="entry name" value="Nucleotide-bd_a/b_plait_sf"/>
</dbReference>
<dbReference type="CDD" id="cd00609">
    <property type="entry name" value="AAT_like"/>
    <property type="match status" value="1"/>
</dbReference>
<dbReference type="InterPro" id="IPR051326">
    <property type="entry name" value="Kynurenine-oxoglutarate_AT"/>
</dbReference>
<evidence type="ECO:0000256" key="8">
    <source>
        <dbReference type="SAM" id="MobiDB-lite"/>
    </source>
</evidence>
<dbReference type="InterPro" id="IPR000571">
    <property type="entry name" value="Znf_CCCH"/>
</dbReference>
<keyword evidence="3" id="KW-0032">Aminotransferase</keyword>
<dbReference type="PROSITE" id="PS50103">
    <property type="entry name" value="ZF_C3H1"/>
    <property type="match status" value="1"/>
</dbReference>
<protein>
    <recommendedName>
        <fullName evidence="9">C3H1-type domain-containing protein</fullName>
    </recommendedName>
</protein>
<dbReference type="STRING" id="6198.A0A074ZRI3"/>
<keyword evidence="7" id="KW-0863">Zinc-finger</keyword>
<gene>
    <name evidence="10" type="ORF">T265_13324</name>
</gene>
<proteinExistence type="inferred from homology"/>
<dbReference type="FunFam" id="3.40.640.10:FF:000024">
    <property type="entry name" value="Kynurenine--oxoglutarate transaminase 3"/>
    <property type="match status" value="1"/>
</dbReference>
<name>A0A074ZRI3_OPIVI</name>
<dbReference type="GO" id="GO:0008270">
    <property type="term" value="F:zinc ion binding"/>
    <property type="evidence" value="ECO:0007669"/>
    <property type="project" value="UniProtKB-KW"/>
</dbReference>
<dbReference type="KEGG" id="ovi:T265_13324"/>
<organism evidence="10 11">
    <name type="scientific">Opisthorchis viverrini</name>
    <name type="common">Southeast Asian liver fluke</name>
    <dbReference type="NCBI Taxonomy" id="6198"/>
    <lineage>
        <taxon>Eukaryota</taxon>
        <taxon>Metazoa</taxon>
        <taxon>Spiralia</taxon>
        <taxon>Lophotrochozoa</taxon>
        <taxon>Platyhelminthes</taxon>
        <taxon>Trematoda</taxon>
        <taxon>Digenea</taxon>
        <taxon>Opisthorchiida</taxon>
        <taxon>Opisthorchiata</taxon>
        <taxon>Opisthorchiidae</taxon>
        <taxon>Opisthorchis</taxon>
    </lineage>
</organism>
<keyword evidence="7" id="KW-0862">Zinc</keyword>
<comment type="similarity">
    <text evidence="2">Belongs to the class-I pyridoxal-phosphate-dependent aminotransferase family.</text>
</comment>
<evidence type="ECO:0000256" key="7">
    <source>
        <dbReference type="PROSITE-ProRule" id="PRU00723"/>
    </source>
</evidence>
<dbReference type="InterPro" id="IPR015421">
    <property type="entry name" value="PyrdxlP-dep_Trfase_major"/>
</dbReference>
<evidence type="ECO:0000259" key="9">
    <source>
        <dbReference type="PROSITE" id="PS50103"/>
    </source>
</evidence>
<feature type="domain" description="C3H1-type" evidence="9">
    <location>
        <begin position="286"/>
        <end position="314"/>
    </location>
</feature>
<dbReference type="PANTHER" id="PTHR43807:SF20">
    <property type="entry name" value="FI04487P"/>
    <property type="match status" value="1"/>
</dbReference>
<dbReference type="Gene3D" id="3.90.1150.10">
    <property type="entry name" value="Aspartate Aminotransferase, domain 1"/>
    <property type="match status" value="1"/>
</dbReference>
<evidence type="ECO:0000313" key="10">
    <source>
        <dbReference type="EMBL" id="KER29676.1"/>
    </source>
</evidence>
<dbReference type="Pfam" id="PF00155">
    <property type="entry name" value="Aminotran_1_2"/>
    <property type="match status" value="1"/>
</dbReference>
<dbReference type="EMBL" id="KL596674">
    <property type="protein sequence ID" value="KER29676.1"/>
    <property type="molecule type" value="Genomic_DNA"/>
</dbReference>
<evidence type="ECO:0000256" key="4">
    <source>
        <dbReference type="ARBA" id="ARBA00022679"/>
    </source>
</evidence>
<dbReference type="Gene3D" id="3.40.640.10">
    <property type="entry name" value="Type I PLP-dependent aspartate aminotransferase-like (Major domain)"/>
    <property type="match status" value="1"/>
</dbReference>
<comment type="pathway">
    <text evidence="6">Amino-acid degradation; L-kynurenine degradation; kynurenate from L-kynurenine: step 1/2.</text>
</comment>
<dbReference type="GO" id="GO:0005739">
    <property type="term" value="C:mitochondrion"/>
    <property type="evidence" value="ECO:0007669"/>
    <property type="project" value="TreeGrafter"/>
</dbReference>
<feature type="non-terminal residue" evidence="10">
    <location>
        <position position="1"/>
    </location>
</feature>
<dbReference type="GO" id="GO:0016212">
    <property type="term" value="F:kynurenine-oxoglutarate transaminase activity"/>
    <property type="evidence" value="ECO:0007669"/>
    <property type="project" value="TreeGrafter"/>
</dbReference>
<evidence type="ECO:0000256" key="1">
    <source>
        <dbReference type="ARBA" id="ARBA00001933"/>
    </source>
</evidence>